<dbReference type="Proteomes" id="UP000483379">
    <property type="component" value="Unassembled WGS sequence"/>
</dbReference>
<dbReference type="EMBL" id="JAAIJQ010000122">
    <property type="protein sequence ID" value="NEV64900.1"/>
    <property type="molecule type" value="Genomic_DNA"/>
</dbReference>
<dbReference type="RefSeq" id="WP_164456106.1">
    <property type="nucleotide sequence ID" value="NZ_JAAIJQ010000122.1"/>
</dbReference>
<evidence type="ECO:0000313" key="1">
    <source>
        <dbReference type="EMBL" id="NEV64900.1"/>
    </source>
</evidence>
<name>A0A6M0K5A7_9GAMM</name>
<evidence type="ECO:0000313" key="2">
    <source>
        <dbReference type="Proteomes" id="UP000483379"/>
    </source>
</evidence>
<keyword evidence="2" id="KW-1185">Reference proteome</keyword>
<gene>
    <name evidence="1" type="ORF">G3446_24050</name>
</gene>
<proteinExistence type="predicted"/>
<protein>
    <submittedName>
        <fullName evidence="1">Uncharacterized protein</fullName>
    </submittedName>
</protein>
<reference evidence="1 2" key="1">
    <citation type="submission" date="2020-02" db="EMBL/GenBank/DDBJ databases">
        <title>Genome sequences of Thiorhodococcus mannitoliphagus and Thiorhodococcus minor, purple sulfur photosynthetic bacteria in the gammaproteobacterial family, Chromatiaceae.</title>
        <authorList>
            <person name="Aviles F.A."/>
            <person name="Meyer T.E."/>
            <person name="Kyndt J.A."/>
        </authorList>
    </citation>
    <scope>NUCLEOTIDE SEQUENCE [LARGE SCALE GENOMIC DNA]</scope>
    <source>
        <strain evidence="1 2">DSM 11518</strain>
    </source>
</reference>
<dbReference type="AlphaFoldDB" id="A0A6M0K5A7"/>
<organism evidence="1 2">
    <name type="scientific">Thiorhodococcus minor</name>
    <dbReference type="NCBI Taxonomy" id="57489"/>
    <lineage>
        <taxon>Bacteria</taxon>
        <taxon>Pseudomonadati</taxon>
        <taxon>Pseudomonadota</taxon>
        <taxon>Gammaproteobacteria</taxon>
        <taxon>Chromatiales</taxon>
        <taxon>Chromatiaceae</taxon>
        <taxon>Thiorhodococcus</taxon>
    </lineage>
</organism>
<sequence length="75" mass="8011">MELMALPPDLLAPAVHQGQVDLVPTNPRHYLHLRSRDDLTGVIATPIKRSFDGTATRSLGGVISTRAGLLSARAP</sequence>
<accession>A0A6M0K5A7</accession>
<comment type="caution">
    <text evidence="1">The sequence shown here is derived from an EMBL/GenBank/DDBJ whole genome shotgun (WGS) entry which is preliminary data.</text>
</comment>